<name>A0A0K9X9V6_9ACTN</name>
<evidence type="ECO:0000313" key="4">
    <source>
        <dbReference type="Proteomes" id="UP000037288"/>
    </source>
</evidence>
<protein>
    <recommendedName>
        <fullName evidence="5">L,D-transpeptidase</fullName>
    </recommendedName>
</protein>
<gene>
    <name evidence="3" type="ORF">AC230_26140</name>
</gene>
<organism evidence="3 4">
    <name type="scientific">Streptomyces caatingaensis</name>
    <dbReference type="NCBI Taxonomy" id="1678637"/>
    <lineage>
        <taxon>Bacteria</taxon>
        <taxon>Bacillati</taxon>
        <taxon>Actinomycetota</taxon>
        <taxon>Actinomycetes</taxon>
        <taxon>Kitasatosporales</taxon>
        <taxon>Streptomycetaceae</taxon>
        <taxon>Streptomyces</taxon>
    </lineage>
</organism>
<proteinExistence type="predicted"/>
<feature type="signal peptide" evidence="2">
    <location>
        <begin position="1"/>
        <end position="19"/>
    </location>
</feature>
<dbReference type="EMBL" id="LFXA01000017">
    <property type="protein sequence ID" value="KNB50174.1"/>
    <property type="molecule type" value="Genomic_DNA"/>
</dbReference>
<feature type="chain" id="PRO_5039119791" description="L,D-transpeptidase" evidence="2">
    <location>
        <begin position="20"/>
        <end position="191"/>
    </location>
</feature>
<dbReference type="STRING" id="1678637.AC230_26140"/>
<keyword evidence="2" id="KW-0732">Signal</keyword>
<accession>A0A0K9X9V6</accession>
<comment type="caution">
    <text evidence="3">The sequence shown here is derived from an EMBL/GenBank/DDBJ whole genome shotgun (WGS) entry which is preliminary data.</text>
</comment>
<dbReference type="AlphaFoldDB" id="A0A0K9X9V6"/>
<dbReference type="RefSeq" id="WP_049718709.1">
    <property type="nucleotide sequence ID" value="NZ_LFXA01000017.1"/>
</dbReference>
<evidence type="ECO:0008006" key="5">
    <source>
        <dbReference type="Google" id="ProtNLM"/>
    </source>
</evidence>
<evidence type="ECO:0000256" key="1">
    <source>
        <dbReference type="SAM" id="MobiDB-lite"/>
    </source>
</evidence>
<keyword evidence="4" id="KW-1185">Reference proteome</keyword>
<dbReference type="PATRIC" id="fig|1678637.3.peg.5580"/>
<feature type="region of interest" description="Disordered" evidence="1">
    <location>
        <begin position="151"/>
        <end position="173"/>
    </location>
</feature>
<feature type="compositionally biased region" description="Polar residues" evidence="1">
    <location>
        <begin position="154"/>
        <end position="164"/>
    </location>
</feature>
<reference evidence="4" key="1">
    <citation type="submission" date="2015-07" db="EMBL/GenBank/DDBJ databases">
        <title>Draft genome sequence of Streptomyces sp. CMAA 1322, a bacterium isolated from Caatinga biome, from dry forest semiarid of Brazil.</title>
        <authorList>
            <person name="Santos S.N."/>
            <person name="Gacesa R."/>
            <person name="Taketani R.G."/>
            <person name="Long P.F."/>
            <person name="Melo I.S."/>
        </authorList>
    </citation>
    <scope>NUCLEOTIDE SEQUENCE [LARGE SCALE GENOMIC DNA]</scope>
    <source>
        <strain evidence="4">CMAA 1322</strain>
    </source>
</reference>
<dbReference type="OrthoDB" id="5242394at2"/>
<feature type="region of interest" description="Disordered" evidence="1">
    <location>
        <begin position="37"/>
        <end position="73"/>
    </location>
</feature>
<dbReference type="Proteomes" id="UP000037288">
    <property type="component" value="Unassembled WGS sequence"/>
</dbReference>
<evidence type="ECO:0000313" key="3">
    <source>
        <dbReference type="EMBL" id="KNB50174.1"/>
    </source>
</evidence>
<evidence type="ECO:0000256" key="2">
    <source>
        <dbReference type="SAM" id="SignalP"/>
    </source>
</evidence>
<sequence>MARSSSGIFVAGLTAAALAAVGYLAYEASAAPDRLARGTHASAGPSGSAKGGGEAKGGPAKEAPPVVPADSGTGKRVVYSVGRKRVWLVGADPKAAKTFEVAPSTVDPKPGTYAVSSRDANGTGSDGVPIEHIVRFHRDAAGVVFGFSAAVDGSSPSPKPTQKTGGIREKSADGRAMWDFAPRGTKVVVIP</sequence>